<keyword evidence="2" id="KW-1185">Reference proteome</keyword>
<evidence type="ECO:0000313" key="1">
    <source>
        <dbReference type="EMBL" id="KAI4824595.1"/>
    </source>
</evidence>
<name>A0ACB9XDI6_CHAAC</name>
<proteinExistence type="predicted"/>
<protein>
    <submittedName>
        <fullName evidence="1">Uncharacterized protein</fullName>
    </submittedName>
</protein>
<feature type="non-terminal residue" evidence="1">
    <location>
        <position position="1"/>
    </location>
</feature>
<dbReference type="EMBL" id="CM043791">
    <property type="protein sequence ID" value="KAI4824595.1"/>
    <property type="molecule type" value="Genomic_DNA"/>
</dbReference>
<accession>A0ACB9XDI6</accession>
<comment type="caution">
    <text evidence="1">The sequence shown here is derived from an EMBL/GenBank/DDBJ whole genome shotgun (WGS) entry which is preliminary data.</text>
</comment>
<reference evidence="1" key="1">
    <citation type="submission" date="2022-05" db="EMBL/GenBank/DDBJ databases">
        <title>Chromosome-level genome of Chaenocephalus aceratus.</title>
        <authorList>
            <person name="Park H."/>
        </authorList>
    </citation>
    <scope>NUCLEOTIDE SEQUENCE</scope>
    <source>
        <strain evidence="1">KU_202001</strain>
    </source>
</reference>
<evidence type="ECO:0000313" key="2">
    <source>
        <dbReference type="Proteomes" id="UP001057452"/>
    </source>
</evidence>
<dbReference type="Proteomes" id="UP001057452">
    <property type="component" value="Chromosome 7"/>
</dbReference>
<feature type="non-terminal residue" evidence="1">
    <location>
        <position position="74"/>
    </location>
</feature>
<sequence length="74" mass="7954">EPTVTWKRHPDLFSLCSPPSSLSLPPSPPPFLLVSLTGLNLGPAERVMHYPAITTSIYITPSITITYSPPPASP</sequence>
<gene>
    <name evidence="1" type="ORF">KUCAC02_013095</name>
</gene>
<organism evidence="1 2">
    <name type="scientific">Chaenocephalus aceratus</name>
    <name type="common">Blackfin icefish</name>
    <name type="synonym">Chaenichthys aceratus</name>
    <dbReference type="NCBI Taxonomy" id="36190"/>
    <lineage>
        <taxon>Eukaryota</taxon>
        <taxon>Metazoa</taxon>
        <taxon>Chordata</taxon>
        <taxon>Craniata</taxon>
        <taxon>Vertebrata</taxon>
        <taxon>Euteleostomi</taxon>
        <taxon>Actinopterygii</taxon>
        <taxon>Neopterygii</taxon>
        <taxon>Teleostei</taxon>
        <taxon>Neoteleostei</taxon>
        <taxon>Acanthomorphata</taxon>
        <taxon>Eupercaria</taxon>
        <taxon>Perciformes</taxon>
        <taxon>Notothenioidei</taxon>
        <taxon>Channichthyidae</taxon>
        <taxon>Chaenocephalus</taxon>
    </lineage>
</organism>